<protein>
    <submittedName>
        <fullName evidence="2">DUF5658 family protein</fullName>
    </submittedName>
</protein>
<keyword evidence="1" id="KW-0472">Membrane</keyword>
<dbReference type="AlphaFoldDB" id="A0ABD5ZEL2"/>
<name>A0ABD5ZEL2_9EURY</name>
<dbReference type="EMBL" id="JBHTAA010000005">
    <property type="protein sequence ID" value="MFC7203657.1"/>
    <property type="molecule type" value="Genomic_DNA"/>
</dbReference>
<feature type="transmembrane region" description="Helical" evidence="1">
    <location>
        <begin position="28"/>
        <end position="47"/>
    </location>
</feature>
<proteinExistence type="predicted"/>
<evidence type="ECO:0000313" key="2">
    <source>
        <dbReference type="EMBL" id="MFC7203657.1"/>
    </source>
</evidence>
<feature type="transmembrane region" description="Helical" evidence="1">
    <location>
        <begin position="67"/>
        <end position="89"/>
    </location>
</feature>
<dbReference type="RefSeq" id="WP_390222995.1">
    <property type="nucleotide sequence ID" value="NZ_JBHTAA010000005.1"/>
</dbReference>
<comment type="caution">
    <text evidence="2">The sequence shown here is derived from an EMBL/GenBank/DDBJ whole genome shotgun (WGS) entry which is preliminary data.</text>
</comment>
<feature type="transmembrane region" description="Helical" evidence="1">
    <location>
        <begin position="96"/>
        <end position="117"/>
    </location>
</feature>
<sequence length="122" mass="13431">MSHETTRAEPTAQQRAERSRILRDDRRLWVVPLVALVLDVLTTVYGLQHGLTELNPVVLSLVPSLGILWTLLLLKAFVLAVGITMWRLLPLQHRAAVPLGVAVPWGIAGLLNAQLILSTVFA</sequence>
<keyword evidence="1" id="KW-0812">Transmembrane</keyword>
<evidence type="ECO:0000313" key="3">
    <source>
        <dbReference type="Proteomes" id="UP001596481"/>
    </source>
</evidence>
<evidence type="ECO:0000256" key="1">
    <source>
        <dbReference type="SAM" id="Phobius"/>
    </source>
</evidence>
<keyword evidence="1" id="KW-1133">Transmembrane helix</keyword>
<reference evidence="2 3" key="1">
    <citation type="journal article" date="2019" name="Int. J. Syst. Evol. Microbiol.">
        <title>The Global Catalogue of Microorganisms (GCM) 10K type strain sequencing project: providing services to taxonomists for standard genome sequencing and annotation.</title>
        <authorList>
            <consortium name="The Broad Institute Genomics Platform"/>
            <consortium name="The Broad Institute Genome Sequencing Center for Infectious Disease"/>
            <person name="Wu L."/>
            <person name="Ma J."/>
        </authorList>
    </citation>
    <scope>NUCLEOTIDE SEQUENCE [LARGE SCALE GENOMIC DNA]</scope>
    <source>
        <strain evidence="2 3">DSM 29988</strain>
    </source>
</reference>
<gene>
    <name evidence="2" type="ORF">ACFQJC_09030</name>
</gene>
<organism evidence="2 3">
    <name type="scientific">Haloferax namakaokahaiae</name>
    <dbReference type="NCBI Taxonomy" id="1748331"/>
    <lineage>
        <taxon>Archaea</taxon>
        <taxon>Methanobacteriati</taxon>
        <taxon>Methanobacteriota</taxon>
        <taxon>Stenosarchaea group</taxon>
        <taxon>Halobacteria</taxon>
        <taxon>Halobacteriales</taxon>
        <taxon>Haloferacaceae</taxon>
        <taxon>Haloferax</taxon>
    </lineage>
</organism>
<dbReference type="Proteomes" id="UP001596481">
    <property type="component" value="Unassembled WGS sequence"/>
</dbReference>
<accession>A0ABD5ZEL2</accession>
<keyword evidence="3" id="KW-1185">Reference proteome</keyword>